<dbReference type="InterPro" id="IPR016166">
    <property type="entry name" value="FAD-bd_PCMH"/>
</dbReference>
<dbReference type="Gene3D" id="1.10.45.10">
    <property type="entry name" value="Vanillyl-alcohol Oxidase, Chain A, domain 4"/>
    <property type="match status" value="1"/>
</dbReference>
<dbReference type="EMBL" id="CP128986">
    <property type="protein sequence ID" value="WOC13154.1"/>
    <property type="molecule type" value="Genomic_DNA"/>
</dbReference>
<dbReference type="EC" id="1.-.-.-" evidence="7"/>
<accession>A0AA97CVG6</accession>
<dbReference type="Gene3D" id="3.30.43.10">
    <property type="entry name" value="Uridine Diphospho-n-acetylenolpyruvylglucosamine Reductase, domain 2"/>
    <property type="match status" value="1"/>
</dbReference>
<keyword evidence="3" id="KW-0285">Flavoprotein</keyword>
<dbReference type="Gene3D" id="3.30.70.2190">
    <property type="match status" value="1"/>
</dbReference>
<keyword evidence="5 7" id="KW-0560">Oxidoreductase</keyword>
<comment type="similarity">
    <text evidence="2">Belongs to the FAD-binding oxidoreductase/transferase type 4 family.</text>
</comment>
<dbReference type="InterPro" id="IPR036318">
    <property type="entry name" value="FAD-bd_PCMH-like_sf"/>
</dbReference>
<evidence type="ECO:0000256" key="2">
    <source>
        <dbReference type="ARBA" id="ARBA00008000"/>
    </source>
</evidence>
<dbReference type="GO" id="GO:0071949">
    <property type="term" value="F:FAD binding"/>
    <property type="evidence" value="ECO:0007669"/>
    <property type="project" value="InterPro"/>
</dbReference>
<evidence type="ECO:0000256" key="3">
    <source>
        <dbReference type="ARBA" id="ARBA00022630"/>
    </source>
</evidence>
<dbReference type="InterPro" id="IPR016167">
    <property type="entry name" value="FAD-bd_PCMH_sub1"/>
</dbReference>
<dbReference type="Pfam" id="PF01565">
    <property type="entry name" value="FAD_binding_4"/>
    <property type="match status" value="1"/>
</dbReference>
<dbReference type="PROSITE" id="PS51387">
    <property type="entry name" value="FAD_PCMH"/>
    <property type="match status" value="1"/>
</dbReference>
<dbReference type="Gene3D" id="3.30.70.2740">
    <property type="match status" value="1"/>
</dbReference>
<dbReference type="AlphaFoldDB" id="A0AA97CVG6"/>
<dbReference type="SUPFAM" id="SSF55103">
    <property type="entry name" value="FAD-linked oxidases, C-terminal domain"/>
    <property type="match status" value="1"/>
</dbReference>
<dbReference type="GO" id="GO:0022904">
    <property type="term" value="P:respiratory electron transport chain"/>
    <property type="evidence" value="ECO:0007669"/>
    <property type="project" value="TreeGrafter"/>
</dbReference>
<reference evidence="7" key="1">
    <citation type="submission" date="2023-06" db="EMBL/GenBank/DDBJ databases">
        <title>Gordonia sp. nov. and Pseudochrobactrum sp. nov., two species isolated from the burying beetle Nicrophorus vespilloides.</title>
        <authorList>
            <person name="Poehlein A."/>
            <person name="Guzman J."/>
            <person name="Daniel R."/>
            <person name="Vilcinskas A."/>
        </authorList>
    </citation>
    <scope>NUCLEOTIDE SEQUENCE</scope>
    <source>
        <strain evidence="7">MP11Mi</strain>
    </source>
</reference>
<dbReference type="FunFam" id="1.10.45.10:FF:000001">
    <property type="entry name" value="D-lactate dehydrogenase mitochondrial"/>
    <property type="match status" value="1"/>
</dbReference>
<dbReference type="InterPro" id="IPR006094">
    <property type="entry name" value="Oxid_FAD_bind_N"/>
</dbReference>
<dbReference type="InterPro" id="IPR016169">
    <property type="entry name" value="FAD-bd_PCMH_sub2"/>
</dbReference>
<organism evidence="7">
    <name type="scientific">Gordonia sp. MP11Mi</name>
    <dbReference type="NCBI Taxonomy" id="3022769"/>
    <lineage>
        <taxon>Bacteria</taxon>
        <taxon>Bacillati</taxon>
        <taxon>Actinomycetota</taxon>
        <taxon>Actinomycetes</taxon>
        <taxon>Mycobacteriales</taxon>
        <taxon>Gordoniaceae</taxon>
        <taxon>Gordonia</taxon>
    </lineage>
</organism>
<dbReference type="InterPro" id="IPR051264">
    <property type="entry name" value="FAD-oxidored/transferase_4"/>
</dbReference>
<feature type="domain" description="FAD-binding PCMH-type" evidence="6">
    <location>
        <begin position="38"/>
        <end position="221"/>
    </location>
</feature>
<dbReference type="InterPro" id="IPR016164">
    <property type="entry name" value="FAD-linked_Oxase-like_C"/>
</dbReference>
<protein>
    <submittedName>
        <fullName evidence="7">FAD-linked oxidoreductase</fullName>
        <ecNumber evidence="7">1.-.-.-</ecNumber>
    </submittedName>
</protein>
<evidence type="ECO:0000256" key="5">
    <source>
        <dbReference type="ARBA" id="ARBA00023002"/>
    </source>
</evidence>
<dbReference type="PANTHER" id="PTHR43716:SF1">
    <property type="entry name" value="D-2-HYDROXYGLUTARATE DEHYDROGENASE, MITOCHONDRIAL"/>
    <property type="match status" value="1"/>
</dbReference>
<dbReference type="GO" id="GO:0016491">
    <property type="term" value="F:oxidoreductase activity"/>
    <property type="evidence" value="ECO:0007669"/>
    <property type="project" value="UniProtKB-KW"/>
</dbReference>
<evidence type="ECO:0000256" key="1">
    <source>
        <dbReference type="ARBA" id="ARBA00001974"/>
    </source>
</evidence>
<proteinExistence type="inferred from homology"/>
<dbReference type="SUPFAM" id="SSF56176">
    <property type="entry name" value="FAD-binding/transporter-associated domain-like"/>
    <property type="match status" value="1"/>
</dbReference>
<evidence type="ECO:0000256" key="4">
    <source>
        <dbReference type="ARBA" id="ARBA00022827"/>
    </source>
</evidence>
<dbReference type="Gene3D" id="3.30.465.10">
    <property type="match status" value="1"/>
</dbReference>
<keyword evidence="4" id="KW-0274">FAD</keyword>
<dbReference type="PANTHER" id="PTHR43716">
    <property type="entry name" value="D-2-HYDROXYGLUTARATE DEHYDROGENASE, MITOCHONDRIAL"/>
    <property type="match status" value="1"/>
</dbReference>
<gene>
    <name evidence="7" type="ORF">MP11Mi_22510</name>
</gene>
<dbReference type="Pfam" id="PF02913">
    <property type="entry name" value="FAD-oxidase_C"/>
    <property type="match status" value="1"/>
</dbReference>
<dbReference type="RefSeq" id="WP_420038994.1">
    <property type="nucleotide sequence ID" value="NZ_CP128986.1"/>
</dbReference>
<dbReference type="InterPro" id="IPR016171">
    <property type="entry name" value="Vanillyl_alc_oxidase_C-sub2"/>
</dbReference>
<name>A0AA97CVG6_9ACTN</name>
<evidence type="ECO:0000313" key="7">
    <source>
        <dbReference type="EMBL" id="WOC13154.1"/>
    </source>
</evidence>
<sequence length="456" mass="46583">MALPDSGLVSRLREIVGDAHVITDPDAATAYLTDWAGGSTGSAAVVRPADTDQTARVVRLCADHGVALTPQGGNTGLVGGSVPPSDDPRRWVVLSTRRLDDVEAVDVDGRCVGAGAGATLAAVQAAAAAAGLEFGVDLAARDSATVGGMVGTNAGGIRMIVHGDMRAQILGIEAVLACGDVLRRWRPLRKDNVGYHLPGLLAGSEGTLAVVTRVLLRLVDRPSATVVAMIAVRDSTAAGRVLSQVRGGGHRLEAVEIMTRPGVDLVVAGGSRDPFPGSDAGAYLLMELAADAAAAAELLTGVDGLLDAVVADGPARDLWALREGHTEAIARSSVTTPVKLDVSVPLGDVPALIDWVEAYAARRAVRAVLFGHLGDGNIHVNLLDVPTGGEGDVVDDVLDHVAAVGGSISAEHGIGRAKAHRMPLGRGAADIAAMRAVKSALDPHCVMNPGVVLPED</sequence>
<comment type="cofactor">
    <cofactor evidence="1">
        <name>FAD</name>
        <dbReference type="ChEBI" id="CHEBI:57692"/>
    </cofactor>
</comment>
<dbReference type="InterPro" id="IPR004113">
    <property type="entry name" value="FAD-bd_oxidored_4_C"/>
</dbReference>
<evidence type="ECO:0000259" key="6">
    <source>
        <dbReference type="PROSITE" id="PS51387"/>
    </source>
</evidence>